<organism evidence="2 3">
    <name type="scientific">Marinomonas colpomeniae</name>
    <dbReference type="NCBI Taxonomy" id="2774408"/>
    <lineage>
        <taxon>Bacteria</taxon>
        <taxon>Pseudomonadati</taxon>
        <taxon>Pseudomonadota</taxon>
        <taxon>Gammaproteobacteria</taxon>
        <taxon>Oceanospirillales</taxon>
        <taxon>Oceanospirillaceae</taxon>
        <taxon>Marinomonas</taxon>
    </lineage>
</organism>
<proteinExistence type="predicted"/>
<evidence type="ECO:0000313" key="3">
    <source>
        <dbReference type="Proteomes" id="UP000604161"/>
    </source>
</evidence>
<gene>
    <name evidence="2" type="ORF">IF202_04605</name>
</gene>
<dbReference type="Proteomes" id="UP000604161">
    <property type="component" value="Unassembled WGS sequence"/>
</dbReference>
<name>A0ABR8NW96_9GAMM</name>
<feature type="transmembrane region" description="Helical" evidence="1">
    <location>
        <begin position="43"/>
        <end position="67"/>
    </location>
</feature>
<keyword evidence="3" id="KW-1185">Reference proteome</keyword>
<sequence length="78" mass="8872">MTKFIFTILFSCCLSFIMSAWVTYINIGLTSDFINRWALAFINAWPAAFTAAYLLSSLVMRFTVFLITTLSKGKLKND</sequence>
<evidence type="ECO:0000313" key="2">
    <source>
        <dbReference type="EMBL" id="MBD5770324.1"/>
    </source>
</evidence>
<dbReference type="EMBL" id="JACYFC010000001">
    <property type="protein sequence ID" value="MBD5770324.1"/>
    <property type="molecule type" value="Genomic_DNA"/>
</dbReference>
<dbReference type="Pfam" id="PF11391">
    <property type="entry name" value="DUF2798"/>
    <property type="match status" value="1"/>
</dbReference>
<dbReference type="InterPro" id="IPR021529">
    <property type="entry name" value="DUF2798"/>
</dbReference>
<keyword evidence="1" id="KW-1133">Transmembrane helix</keyword>
<reference evidence="2 3" key="1">
    <citation type="submission" date="2020-09" db="EMBL/GenBank/DDBJ databases">
        <title>Marinomonas sp. nov., isolated from the cysticercosis algae of Qingdao, China.</title>
        <authorList>
            <person name="Sun X."/>
        </authorList>
    </citation>
    <scope>NUCLEOTIDE SEQUENCE [LARGE SCALE GENOMIC DNA]</scope>
    <source>
        <strain evidence="2 3">SM2066</strain>
    </source>
</reference>
<dbReference type="RefSeq" id="WP_191593676.1">
    <property type="nucleotide sequence ID" value="NZ_JACYFC010000001.1"/>
</dbReference>
<protein>
    <submittedName>
        <fullName evidence="2">DUF2798 domain-containing protein</fullName>
    </submittedName>
</protein>
<comment type="caution">
    <text evidence="2">The sequence shown here is derived from an EMBL/GenBank/DDBJ whole genome shotgun (WGS) entry which is preliminary data.</text>
</comment>
<accession>A0ABR8NW96</accession>
<keyword evidence="1" id="KW-0812">Transmembrane</keyword>
<keyword evidence="1" id="KW-0472">Membrane</keyword>
<evidence type="ECO:0000256" key="1">
    <source>
        <dbReference type="SAM" id="Phobius"/>
    </source>
</evidence>